<feature type="signal peptide" evidence="1">
    <location>
        <begin position="1"/>
        <end position="20"/>
    </location>
</feature>
<comment type="caution">
    <text evidence="2">The sequence shown here is derived from an EMBL/GenBank/DDBJ whole genome shotgun (WGS) entry which is preliminary data.</text>
</comment>
<dbReference type="Proteomes" id="UP001617714">
    <property type="component" value="Unassembled WGS sequence"/>
</dbReference>
<dbReference type="EMBL" id="JBIXKD010000003">
    <property type="protein sequence ID" value="MFJ5320440.1"/>
    <property type="molecule type" value="Genomic_DNA"/>
</dbReference>
<accession>A0ABW8FUD8</accession>
<evidence type="ECO:0000256" key="1">
    <source>
        <dbReference type="SAM" id="SignalP"/>
    </source>
</evidence>
<dbReference type="InterPro" id="IPR021862">
    <property type="entry name" value="DUF3472"/>
</dbReference>
<evidence type="ECO:0000313" key="3">
    <source>
        <dbReference type="Proteomes" id="UP001617714"/>
    </source>
</evidence>
<organism evidence="2 3">
    <name type="scientific">Pectobacterium parvum</name>
    <dbReference type="NCBI Taxonomy" id="2778550"/>
    <lineage>
        <taxon>Bacteria</taxon>
        <taxon>Pseudomonadati</taxon>
        <taxon>Pseudomonadota</taxon>
        <taxon>Gammaproteobacteria</taxon>
        <taxon>Enterobacterales</taxon>
        <taxon>Pectobacteriaceae</taxon>
        <taxon>Pectobacterium</taxon>
    </lineage>
</organism>
<dbReference type="Pfam" id="PF11958">
    <property type="entry name" value="DUF3472"/>
    <property type="match status" value="1"/>
</dbReference>
<dbReference type="RefSeq" id="WP_207783009.1">
    <property type="nucleotide sequence ID" value="NZ_CP046377.1"/>
</dbReference>
<sequence>MKLKRVIIFFVLFFSPSVHAVVVGGIVAIEHSWPENSEFNKLSFFQKIVNDGGIDSHYYWENQFHFKQGDGGYIGLQNKGDNTHAFNYAIWSAKGWKSGECGHFDNEGSGVHCEIVVPWKMGHQYKLDVSMNGNLVTGVVTNLTDGSTTTVGVIEIPDTYGKLYASSGFFEEFSQGNGPLSSCYVMRAQRSIFQAPLGDDKTEAEQSTYTYGNCNNPYVVQASGTDNACTNTIKNLGAIASPDAPEVSIVNASWLRQPFRVH</sequence>
<name>A0ABW8FUD8_9GAMM</name>
<protein>
    <submittedName>
        <fullName evidence="2">DUF3472 domain-containing protein</fullName>
    </submittedName>
</protein>
<keyword evidence="1" id="KW-0732">Signal</keyword>
<evidence type="ECO:0000313" key="2">
    <source>
        <dbReference type="EMBL" id="MFJ5320440.1"/>
    </source>
</evidence>
<feature type="chain" id="PRO_5045852790" evidence="1">
    <location>
        <begin position="21"/>
        <end position="262"/>
    </location>
</feature>
<gene>
    <name evidence="2" type="ORF">ACIPSN_03465</name>
</gene>
<dbReference type="GeneID" id="90771943"/>
<reference evidence="2 3" key="1">
    <citation type="submission" date="2024-10" db="EMBL/GenBank/DDBJ databases">
        <authorList>
            <person name="Lu C.-H."/>
        </authorList>
    </citation>
    <scope>NUCLEOTIDE SEQUENCE [LARGE SCALE GENOMIC DNA]</scope>
    <source>
        <strain evidence="2 3">22QBSP01-2</strain>
    </source>
</reference>
<proteinExistence type="predicted"/>
<keyword evidence="3" id="KW-1185">Reference proteome</keyword>